<dbReference type="Proteomes" id="UP001500567">
    <property type="component" value="Unassembled WGS sequence"/>
</dbReference>
<comment type="caution">
    <text evidence="4">The sequence shown here is derived from an EMBL/GenBank/DDBJ whole genome shotgun (WGS) entry which is preliminary data.</text>
</comment>
<keyword evidence="2 3" id="KW-0802">TPR repeat</keyword>
<accession>A0ABP7RPT3</accession>
<dbReference type="InterPro" id="IPR013105">
    <property type="entry name" value="TPR_2"/>
</dbReference>
<protein>
    <recommendedName>
        <fullName evidence="6">Tetratricopeptide repeat protein</fullName>
    </recommendedName>
</protein>
<evidence type="ECO:0000313" key="4">
    <source>
        <dbReference type="EMBL" id="GAA4000580.1"/>
    </source>
</evidence>
<dbReference type="RefSeq" id="WP_345071356.1">
    <property type="nucleotide sequence ID" value="NZ_BAABDJ010000006.1"/>
</dbReference>
<evidence type="ECO:0000256" key="3">
    <source>
        <dbReference type="PROSITE-ProRule" id="PRU00339"/>
    </source>
</evidence>
<proteinExistence type="predicted"/>
<evidence type="ECO:0000313" key="5">
    <source>
        <dbReference type="Proteomes" id="UP001500567"/>
    </source>
</evidence>
<evidence type="ECO:0000256" key="1">
    <source>
        <dbReference type="ARBA" id="ARBA00022737"/>
    </source>
</evidence>
<dbReference type="SUPFAM" id="SSF48452">
    <property type="entry name" value="TPR-like"/>
    <property type="match status" value="1"/>
</dbReference>
<keyword evidence="1" id="KW-0677">Repeat</keyword>
<organism evidence="4 5">
    <name type="scientific">Hymenobacter fastidiosus</name>
    <dbReference type="NCBI Taxonomy" id="486264"/>
    <lineage>
        <taxon>Bacteria</taxon>
        <taxon>Pseudomonadati</taxon>
        <taxon>Bacteroidota</taxon>
        <taxon>Cytophagia</taxon>
        <taxon>Cytophagales</taxon>
        <taxon>Hymenobacteraceae</taxon>
        <taxon>Hymenobacter</taxon>
    </lineage>
</organism>
<dbReference type="InterPro" id="IPR011990">
    <property type="entry name" value="TPR-like_helical_dom_sf"/>
</dbReference>
<reference evidence="5" key="1">
    <citation type="journal article" date="2019" name="Int. J. Syst. Evol. Microbiol.">
        <title>The Global Catalogue of Microorganisms (GCM) 10K type strain sequencing project: providing services to taxonomists for standard genome sequencing and annotation.</title>
        <authorList>
            <consortium name="The Broad Institute Genomics Platform"/>
            <consortium name="The Broad Institute Genome Sequencing Center for Infectious Disease"/>
            <person name="Wu L."/>
            <person name="Ma J."/>
        </authorList>
    </citation>
    <scope>NUCLEOTIDE SEQUENCE [LARGE SCALE GENOMIC DNA]</scope>
    <source>
        <strain evidence="5">JCM 17224</strain>
    </source>
</reference>
<evidence type="ECO:0000256" key="2">
    <source>
        <dbReference type="ARBA" id="ARBA00022803"/>
    </source>
</evidence>
<keyword evidence="5" id="KW-1185">Reference proteome</keyword>
<dbReference type="InterPro" id="IPR019734">
    <property type="entry name" value="TPR_rpt"/>
</dbReference>
<dbReference type="Gene3D" id="1.25.40.10">
    <property type="entry name" value="Tetratricopeptide repeat domain"/>
    <property type="match status" value="1"/>
</dbReference>
<evidence type="ECO:0008006" key="6">
    <source>
        <dbReference type="Google" id="ProtNLM"/>
    </source>
</evidence>
<dbReference type="SMART" id="SM00028">
    <property type="entry name" value="TPR"/>
    <property type="match status" value="1"/>
</dbReference>
<gene>
    <name evidence="4" type="ORF">GCM10022408_09630</name>
</gene>
<feature type="repeat" description="TPR" evidence="3">
    <location>
        <begin position="86"/>
        <end position="119"/>
    </location>
</feature>
<dbReference type="EMBL" id="BAABDJ010000006">
    <property type="protein sequence ID" value="GAA4000580.1"/>
    <property type="molecule type" value="Genomic_DNA"/>
</dbReference>
<dbReference type="PROSITE" id="PS50005">
    <property type="entry name" value="TPR"/>
    <property type="match status" value="1"/>
</dbReference>
<dbReference type="Pfam" id="PF07719">
    <property type="entry name" value="TPR_2"/>
    <property type="match status" value="1"/>
</dbReference>
<sequence>MQATAGQIVEAVYGVPPALQALRTALAARKYGHAADVFAVVKKQHPELHLTENYVNVWGYALLRQGQAQPALEIFKLNVSLFPKSWNTYDSLAETYESTGNKPQAIENYRRSLALNPRNANTVERLRKLGTP</sequence>
<name>A0ABP7RPT3_9BACT</name>